<keyword evidence="3" id="KW-1185">Reference proteome</keyword>
<feature type="compositionally biased region" description="Low complexity" evidence="1">
    <location>
        <begin position="121"/>
        <end position="140"/>
    </location>
</feature>
<dbReference type="AlphaFoldDB" id="A0A1Y1UKD8"/>
<dbReference type="EMBL" id="NBSH01000004">
    <property type="protein sequence ID" value="ORX38442.1"/>
    <property type="molecule type" value="Genomic_DNA"/>
</dbReference>
<organism evidence="2 3">
    <name type="scientific">Kockovaella imperatae</name>
    <dbReference type="NCBI Taxonomy" id="4999"/>
    <lineage>
        <taxon>Eukaryota</taxon>
        <taxon>Fungi</taxon>
        <taxon>Dikarya</taxon>
        <taxon>Basidiomycota</taxon>
        <taxon>Agaricomycotina</taxon>
        <taxon>Tremellomycetes</taxon>
        <taxon>Tremellales</taxon>
        <taxon>Cuniculitremaceae</taxon>
        <taxon>Kockovaella</taxon>
    </lineage>
</organism>
<proteinExistence type="predicted"/>
<dbReference type="InParanoid" id="A0A1Y1UKD8"/>
<gene>
    <name evidence="2" type="ORF">BD324DRAFT_620885</name>
</gene>
<dbReference type="GeneID" id="33557141"/>
<accession>A0A1Y1UKD8</accession>
<reference evidence="2 3" key="1">
    <citation type="submission" date="2017-03" db="EMBL/GenBank/DDBJ databases">
        <title>Widespread Adenine N6-methylation of Active Genes in Fungi.</title>
        <authorList>
            <consortium name="DOE Joint Genome Institute"/>
            <person name="Mondo S.J."/>
            <person name="Dannebaum R.O."/>
            <person name="Kuo R.C."/>
            <person name="Louie K.B."/>
            <person name="Bewick A.J."/>
            <person name="Labutti K."/>
            <person name="Haridas S."/>
            <person name="Kuo A."/>
            <person name="Salamov A."/>
            <person name="Ahrendt S.R."/>
            <person name="Lau R."/>
            <person name="Bowen B.P."/>
            <person name="Lipzen A."/>
            <person name="Sullivan W."/>
            <person name="Andreopoulos W.B."/>
            <person name="Clum A."/>
            <person name="Lindquist E."/>
            <person name="Daum C."/>
            <person name="Northen T.R."/>
            <person name="Ramamoorthy G."/>
            <person name="Schmitz R.J."/>
            <person name="Gryganskyi A."/>
            <person name="Culley D."/>
            <person name="Magnuson J."/>
            <person name="James T.Y."/>
            <person name="O'Malley M.A."/>
            <person name="Stajich J.E."/>
            <person name="Spatafora J.W."/>
            <person name="Visel A."/>
            <person name="Grigoriev I.V."/>
        </authorList>
    </citation>
    <scope>NUCLEOTIDE SEQUENCE [LARGE SCALE GENOMIC DNA]</scope>
    <source>
        <strain evidence="2 3">NRRL Y-17943</strain>
    </source>
</reference>
<name>A0A1Y1UKD8_9TREE</name>
<dbReference type="OrthoDB" id="2505950at2759"/>
<dbReference type="RefSeq" id="XP_021872364.1">
    <property type="nucleotide sequence ID" value="XM_022015332.1"/>
</dbReference>
<evidence type="ECO:0000313" key="2">
    <source>
        <dbReference type="EMBL" id="ORX38442.1"/>
    </source>
</evidence>
<evidence type="ECO:0000313" key="3">
    <source>
        <dbReference type="Proteomes" id="UP000193218"/>
    </source>
</evidence>
<evidence type="ECO:0000256" key="1">
    <source>
        <dbReference type="SAM" id="MobiDB-lite"/>
    </source>
</evidence>
<protein>
    <submittedName>
        <fullName evidence="2">Uncharacterized protein</fullName>
    </submittedName>
</protein>
<feature type="region of interest" description="Disordered" evidence="1">
    <location>
        <begin position="114"/>
        <end position="156"/>
    </location>
</feature>
<sequence>MASTWEVISSAFTLLAFLGIVCEWSIHFPSFASTGSELSHKDASILFADLGLKVKSALTSTTESTKKDLSSKGVTYSNGRLSVRTDRAAPSREEYLANTRAAFEAGAKTMSLHPEAFKTGASRTSSSENNESAASSTAVSPDSSEKKGFRRTKKLA</sequence>
<dbReference type="Proteomes" id="UP000193218">
    <property type="component" value="Unassembled WGS sequence"/>
</dbReference>
<comment type="caution">
    <text evidence="2">The sequence shown here is derived from an EMBL/GenBank/DDBJ whole genome shotgun (WGS) entry which is preliminary data.</text>
</comment>